<sequence length="66" mass="7428">MLTGASWSKISEQARNLVSRMLTVDDGERITAKEGNYFDGIPQDSITLDFHYVVHIELDAQEISKS</sequence>
<reference evidence="2" key="1">
    <citation type="journal article" date="2015" name="Nat. Genet.">
        <title>The genome and transcriptome of the zoonotic hookworm Ancylostoma ceylanicum identify infection-specific gene families.</title>
        <authorList>
            <person name="Schwarz E.M."/>
            <person name="Hu Y."/>
            <person name="Antoshechkin I."/>
            <person name="Miller M.M."/>
            <person name="Sternberg P.W."/>
            <person name="Aroian R.V."/>
        </authorList>
    </citation>
    <scope>NUCLEOTIDE SEQUENCE</scope>
    <source>
        <strain evidence="2">HY135</strain>
    </source>
</reference>
<dbReference type="EMBL" id="JARK01000400">
    <property type="protein sequence ID" value="EYC37350.1"/>
    <property type="molecule type" value="Genomic_DNA"/>
</dbReference>
<comment type="caution">
    <text evidence="1">The sequence shown here is derived from an EMBL/GenBank/DDBJ whole genome shotgun (WGS) entry which is preliminary data.</text>
</comment>
<dbReference type="AlphaFoldDB" id="A0A016WCI8"/>
<name>A0A016WCI8_9BILA</name>
<dbReference type="OrthoDB" id="336747at2759"/>
<organism evidence="1 2">
    <name type="scientific">Ancylostoma ceylanicum</name>
    <dbReference type="NCBI Taxonomy" id="53326"/>
    <lineage>
        <taxon>Eukaryota</taxon>
        <taxon>Metazoa</taxon>
        <taxon>Ecdysozoa</taxon>
        <taxon>Nematoda</taxon>
        <taxon>Chromadorea</taxon>
        <taxon>Rhabditida</taxon>
        <taxon>Rhabditina</taxon>
        <taxon>Rhabditomorpha</taxon>
        <taxon>Strongyloidea</taxon>
        <taxon>Ancylostomatidae</taxon>
        <taxon>Ancylostomatinae</taxon>
        <taxon>Ancylostoma</taxon>
    </lineage>
</organism>
<keyword evidence="2" id="KW-1185">Reference proteome</keyword>
<evidence type="ECO:0000313" key="1">
    <source>
        <dbReference type="EMBL" id="EYC37350.1"/>
    </source>
</evidence>
<evidence type="ECO:0000313" key="2">
    <source>
        <dbReference type="Proteomes" id="UP000024635"/>
    </source>
</evidence>
<gene>
    <name evidence="1" type="primary">Acey_s0800.g2416</name>
    <name evidence="1" type="ORF">Y032_0800g2416</name>
</gene>
<dbReference type="Proteomes" id="UP000024635">
    <property type="component" value="Unassembled WGS sequence"/>
</dbReference>
<accession>A0A016WCI8</accession>
<protein>
    <submittedName>
        <fullName evidence="1">Uncharacterized protein</fullName>
    </submittedName>
</protein>
<proteinExistence type="predicted"/>